<evidence type="ECO:0000313" key="4">
    <source>
        <dbReference type="Proteomes" id="UP000051634"/>
    </source>
</evidence>
<dbReference type="SUPFAM" id="SSF51126">
    <property type="entry name" value="Pectin lyase-like"/>
    <property type="match status" value="1"/>
</dbReference>
<organism evidence="3 4">
    <name type="scientific">endosymbiont of Ridgeia piscesae</name>
    <dbReference type="NCBI Taxonomy" id="54398"/>
    <lineage>
        <taxon>Bacteria</taxon>
        <taxon>Pseudomonadati</taxon>
        <taxon>Pseudomonadota</taxon>
        <taxon>Gammaproteobacteria</taxon>
        <taxon>sulfur-oxidizing symbionts</taxon>
    </lineage>
</organism>
<gene>
    <name evidence="3" type="ORF">Ga0074115_10729</name>
</gene>
<name>A0A0T5YV78_9GAMM</name>
<feature type="compositionally biased region" description="Polar residues" evidence="1">
    <location>
        <begin position="568"/>
        <end position="578"/>
    </location>
</feature>
<dbReference type="NCBIfam" id="TIGR03804">
    <property type="entry name" value="para_beta_helix"/>
    <property type="match status" value="1"/>
</dbReference>
<dbReference type="InterPro" id="IPR011050">
    <property type="entry name" value="Pectin_lyase_fold/virulence"/>
</dbReference>
<dbReference type="InterPro" id="IPR006626">
    <property type="entry name" value="PbH1"/>
</dbReference>
<dbReference type="PANTHER" id="PTHR21559:SF21">
    <property type="entry name" value="DYSTROGLYCAN 1"/>
    <property type="match status" value="1"/>
</dbReference>
<dbReference type="SMART" id="SM00736">
    <property type="entry name" value="CADG"/>
    <property type="match status" value="3"/>
</dbReference>
<evidence type="ECO:0000259" key="2">
    <source>
        <dbReference type="SMART" id="SM00736"/>
    </source>
</evidence>
<proteinExistence type="predicted"/>
<dbReference type="RefSeq" id="WP_060528300.1">
    <property type="nucleotide sequence ID" value="NZ_KQ557122.1"/>
</dbReference>
<dbReference type="InterPro" id="IPR022441">
    <property type="entry name" value="Para_beta_helix_rpt-2"/>
</dbReference>
<dbReference type="PATRIC" id="fig|54398.3.peg.1135"/>
<dbReference type="InterPro" id="IPR006644">
    <property type="entry name" value="Cadg"/>
</dbReference>
<feature type="region of interest" description="Disordered" evidence="1">
    <location>
        <begin position="31"/>
        <end position="51"/>
    </location>
</feature>
<dbReference type="Pfam" id="PF05345">
    <property type="entry name" value="He_PIG"/>
    <property type="match status" value="3"/>
</dbReference>
<dbReference type="Gene3D" id="2.160.20.10">
    <property type="entry name" value="Single-stranded right-handed beta-helix, Pectin lyase-like"/>
    <property type="match status" value="1"/>
</dbReference>
<dbReference type="EMBL" id="LDXT01000090">
    <property type="protein sequence ID" value="KRT54503.1"/>
    <property type="molecule type" value="Genomic_DNA"/>
</dbReference>
<dbReference type="Proteomes" id="UP000051634">
    <property type="component" value="Unassembled WGS sequence"/>
</dbReference>
<dbReference type="Pfam" id="PF05048">
    <property type="entry name" value="NosD"/>
    <property type="match status" value="1"/>
</dbReference>
<accession>A0A0T5YV78</accession>
<feature type="compositionally biased region" description="Low complexity" evidence="1">
    <location>
        <begin position="467"/>
        <end position="487"/>
    </location>
</feature>
<evidence type="ECO:0000256" key="1">
    <source>
        <dbReference type="SAM" id="MobiDB-lite"/>
    </source>
</evidence>
<feature type="domain" description="Dystroglycan-type cadherin-like" evidence="2">
    <location>
        <begin position="572"/>
        <end position="662"/>
    </location>
</feature>
<dbReference type="OrthoDB" id="9763537at2"/>
<protein>
    <submittedName>
        <fullName evidence="3">Parallel beta-helix repeat (Two copies)</fullName>
    </submittedName>
</protein>
<dbReference type="AlphaFoldDB" id="A0A0T5YV78"/>
<feature type="region of interest" description="Disordered" evidence="1">
    <location>
        <begin position="568"/>
        <end position="592"/>
    </location>
</feature>
<feature type="domain" description="Dystroglycan-type cadherin-like" evidence="2">
    <location>
        <begin position="380"/>
        <end position="471"/>
    </location>
</feature>
<dbReference type="InterPro" id="IPR015919">
    <property type="entry name" value="Cadherin-like_sf"/>
</dbReference>
<dbReference type="InterPro" id="IPR012334">
    <property type="entry name" value="Pectin_lyas_fold"/>
</dbReference>
<dbReference type="GO" id="GO:0016011">
    <property type="term" value="C:dystroglycan complex"/>
    <property type="evidence" value="ECO:0007669"/>
    <property type="project" value="TreeGrafter"/>
</dbReference>
<feature type="compositionally biased region" description="Polar residues" evidence="1">
    <location>
        <begin position="488"/>
        <end position="500"/>
    </location>
</feature>
<feature type="region of interest" description="Disordered" evidence="1">
    <location>
        <begin position="467"/>
        <end position="500"/>
    </location>
</feature>
<dbReference type="Gene3D" id="2.60.40.10">
    <property type="entry name" value="Immunoglobulins"/>
    <property type="match status" value="3"/>
</dbReference>
<dbReference type="InterPro" id="IPR013783">
    <property type="entry name" value="Ig-like_fold"/>
</dbReference>
<dbReference type="SUPFAM" id="SSF49313">
    <property type="entry name" value="Cadherin-like"/>
    <property type="match status" value="3"/>
</dbReference>
<dbReference type="InterPro" id="IPR007742">
    <property type="entry name" value="NosD_dom"/>
</dbReference>
<dbReference type="GO" id="GO:0005509">
    <property type="term" value="F:calcium ion binding"/>
    <property type="evidence" value="ECO:0007669"/>
    <property type="project" value="InterPro"/>
</dbReference>
<evidence type="ECO:0000313" key="3">
    <source>
        <dbReference type="EMBL" id="KRT54503.1"/>
    </source>
</evidence>
<feature type="domain" description="Dystroglycan-type cadherin-like" evidence="2">
    <location>
        <begin position="478"/>
        <end position="570"/>
    </location>
</feature>
<dbReference type="PANTHER" id="PTHR21559">
    <property type="entry name" value="DYSTROGLYCAN-RELATED"/>
    <property type="match status" value="1"/>
</dbReference>
<keyword evidence="4" id="KW-1185">Reference proteome</keyword>
<comment type="caution">
    <text evidence="3">The sequence shown here is derived from an EMBL/GenBank/DDBJ whole genome shotgun (WGS) entry which is preliminary data.</text>
</comment>
<sequence>MYAPSINRIFIPTLLSALLLAGCGGSDSSTAPAIGDSGGGSEQTTQLNIGGSVGDGPIINATVRLRDASNNILATTTSDGMARYSFDVSVPTNAFPLTIEAEGGIDLVTGMAPDFQLKSTVVNASQSNANLNPHSSMIVKLARAKGGLTSSNVSNARDTVIELLNFGFDPALMADPITASLTNNNLPMMIKSSETLAEALRRVRDNALSSNVTVDEVMDALADDLVDDSLDGEGDDAASQRYAALLHVISSEVLYEAMHNRLKVNNVDASTALDGAIQTTAPAVTLRTGDVRINRRMIEQARRSVAAARQVDDSANLTALADALDRLSGNVTPTAVEQVLPDTVSNDFSSLVGSTRYLQEVRLDGIIQAGNQGAGPNRAPLISGTPVSSVAVNSTFNFTPTASDADGDQLSFNVTNLPSWAVFAPENGTITGTPSSNDLGLYQNVRIGVFDGHANADIVFNIEVTDGSSSGGNSNSAPSISGSPSSSVAENSNYSFTPSASDPDGDALSFSITNLPSWASFNDQTRQLSGTPGTGDAGVYQNITLIVTDGQASSSLAAFSIEVGASSAAPSISGNPTRSVEAGSGYSFTPSAADPDGDDLDFSISSLPSWAQFDTNTGTLSGTPQSGDMGSYSGITIQVTDGQSSVSLPAFSINVSEAIGAGGSGNNYYVDNQISGSSCTDYSITDRSCGGGSDTAFDSFSGATAVAQAGDTVYVREGRFKEQLKVRNDGAAGNYVTFRNYESETVTITGATLKPAIDLTNREYVVIQGFTVEKVGRWLYFLEAHNNIVRDNSFSQAYDTAGSKAGIFFFHASHNRFLNNTLEDNADDALSLVDSERNLVAGNSIRNAHHALWDIRCGNYNVLRNNYFYNDQQKDGEVYDCDGQVKTYKYDSTRRNLIEGNEFDYTANSGNKSPFSGIQYAGQQGIIRLNRFHDTTGPGLRMAIYGVEAKNNWGNRVYNNVMHSSEFAGTWLQPGGDKFFDNIFKNNLLGGSSFVNNDSRWDWWNNTLKGKPVQAYIDRSDGYEFDTNIFVNASGDQEFLAVKGNGNRTSTSQRTIAEWNSGDSNFRNGSVVTDARFIDESGRDFRLQNDSPLIDAGTFLTQTLSAGSGTELPVEDASFFYDGFDIPGEQGDEIMLDGDSQAARVVSIDYNTNTLTLDRSLSWNSGQGVSLKYNGSAPDVGAFESGN</sequence>
<dbReference type="GO" id="GO:0043236">
    <property type="term" value="F:laminin binding"/>
    <property type="evidence" value="ECO:0007669"/>
    <property type="project" value="TreeGrafter"/>
</dbReference>
<reference evidence="3 4" key="1">
    <citation type="submission" date="2015-11" db="EMBL/GenBank/DDBJ databases">
        <title>The genome of Candidatus Endoriftia persephone in Ridgeia piscesae and population structure of the North Eastern Pacific vestimentiferan symbionts.</title>
        <authorList>
            <person name="Perez M."/>
            <person name="Juniper K.S."/>
        </authorList>
    </citation>
    <scope>NUCLEOTIDE SEQUENCE [LARGE SCALE GENOMIC DNA]</scope>
    <source>
        <strain evidence="3">Ind11</strain>
    </source>
</reference>
<dbReference type="SMART" id="SM00710">
    <property type="entry name" value="PbH1"/>
    <property type="match status" value="5"/>
</dbReference>